<evidence type="ECO:0000256" key="6">
    <source>
        <dbReference type="ARBA" id="ARBA00023163"/>
    </source>
</evidence>
<dbReference type="Pfam" id="PF05669">
    <property type="entry name" value="Med31"/>
    <property type="match status" value="1"/>
</dbReference>
<evidence type="ECO:0000256" key="3">
    <source>
        <dbReference type="ARBA" id="ARBA00019660"/>
    </source>
</evidence>
<dbReference type="InterPro" id="IPR038089">
    <property type="entry name" value="Med31_sf"/>
</dbReference>
<gene>
    <name evidence="9" type="primary">BQ5605_C019g08817</name>
    <name evidence="9" type="ORF">BQ5605_C019G08817</name>
</gene>
<protein>
    <recommendedName>
        <fullName evidence="3 8">Mediator of RNA polymerase II transcription subunit 31</fullName>
    </recommendedName>
</protein>
<name>A0A2X0LVR9_9BASI</name>
<keyword evidence="6 8" id="KW-0804">Transcription</keyword>
<dbReference type="AlphaFoldDB" id="A0A2X0LVR9"/>
<dbReference type="STRING" id="796604.A0A2X0LVR9"/>
<accession>A0A2X0LVR9</accession>
<keyword evidence="5 8" id="KW-0010">Activator</keyword>
<keyword evidence="10" id="KW-1185">Reference proteome</keyword>
<organism evidence="9 10">
    <name type="scientific">Microbotryum silenes-dioicae</name>
    <dbReference type="NCBI Taxonomy" id="796604"/>
    <lineage>
        <taxon>Eukaryota</taxon>
        <taxon>Fungi</taxon>
        <taxon>Dikarya</taxon>
        <taxon>Basidiomycota</taxon>
        <taxon>Pucciniomycotina</taxon>
        <taxon>Microbotryomycetes</taxon>
        <taxon>Microbotryales</taxon>
        <taxon>Microbotryaceae</taxon>
        <taxon>Microbotryum</taxon>
    </lineage>
</organism>
<evidence type="ECO:0000256" key="8">
    <source>
        <dbReference type="RuleBase" id="RU364129"/>
    </source>
</evidence>
<proteinExistence type="inferred from homology"/>
<comment type="subcellular location">
    <subcellularLocation>
        <location evidence="1 8">Nucleus</location>
    </subcellularLocation>
</comment>
<dbReference type="GO" id="GO:0003712">
    <property type="term" value="F:transcription coregulator activity"/>
    <property type="evidence" value="ECO:0007669"/>
    <property type="project" value="InterPro"/>
</dbReference>
<evidence type="ECO:0000313" key="10">
    <source>
        <dbReference type="Proteomes" id="UP000249464"/>
    </source>
</evidence>
<sequence>MAAGTSHVPTPEQIEKNQVRFETELEVGHPIAFNTAEVLHQLASAIGGKSFVQALANPWYLHSLAQQGHLDDPTFLNYLIYLAYFQQPRYARFVHYPLCLQYLDLLKLESFRLALKDSAFITERLAAQQLGQWATWRQGKINGTGGAVGKMNGNWNVNGNGSHAETKETVAGV</sequence>
<dbReference type="EMBL" id="FQNC01000019">
    <property type="protein sequence ID" value="SGY22564.1"/>
    <property type="molecule type" value="Genomic_DNA"/>
</dbReference>
<dbReference type="GO" id="GO:0006355">
    <property type="term" value="P:regulation of DNA-templated transcription"/>
    <property type="evidence" value="ECO:0007669"/>
    <property type="project" value="InterPro"/>
</dbReference>
<dbReference type="InterPro" id="IPR008831">
    <property type="entry name" value="Mediator_Med31"/>
</dbReference>
<keyword evidence="4 8" id="KW-0805">Transcription regulation</keyword>
<keyword evidence="7 8" id="KW-0539">Nucleus</keyword>
<reference evidence="9 10" key="1">
    <citation type="submission" date="2016-11" db="EMBL/GenBank/DDBJ databases">
        <authorList>
            <person name="Jaros S."/>
            <person name="Januszkiewicz K."/>
            <person name="Wedrychowicz H."/>
        </authorList>
    </citation>
    <scope>NUCLEOTIDE SEQUENCE [LARGE SCALE GENOMIC DNA]</scope>
</reference>
<dbReference type="Gene3D" id="1.10.10.1340">
    <property type="entry name" value="Mediator of RNA polymerase II, submodule Med31 (Soh1)"/>
    <property type="match status" value="1"/>
</dbReference>
<comment type="similarity">
    <text evidence="2 8">Belongs to the Mediator complex subunit 31 family.</text>
</comment>
<dbReference type="Proteomes" id="UP000249464">
    <property type="component" value="Unassembled WGS sequence"/>
</dbReference>
<comment type="function">
    <text evidence="8">Component of the Mediator complex, a coactivator involved in the regulated transcription of nearly all RNA polymerase II-dependent genes. Mediator functions as a bridge to convey information from gene-specific regulatory proteins to the basal RNA polymerase II transcription machinery. Mediator is recruited to promoters by direct interactions with regulatory proteins and serves as a scaffold for the assembly of a functional preinitiation complex with RNA polymerase II and the general transcription factors.</text>
</comment>
<evidence type="ECO:0000256" key="7">
    <source>
        <dbReference type="ARBA" id="ARBA00023242"/>
    </source>
</evidence>
<evidence type="ECO:0000256" key="4">
    <source>
        <dbReference type="ARBA" id="ARBA00023015"/>
    </source>
</evidence>
<dbReference type="PANTHER" id="PTHR13186">
    <property type="entry name" value="MEDIATOR OF RNA POLYMERASE II TRANSCRIPTION SUBUNIT 31"/>
    <property type="match status" value="1"/>
</dbReference>
<evidence type="ECO:0000256" key="2">
    <source>
        <dbReference type="ARBA" id="ARBA00006378"/>
    </source>
</evidence>
<comment type="subunit">
    <text evidence="8">Component of the Mediator complex.</text>
</comment>
<evidence type="ECO:0000256" key="1">
    <source>
        <dbReference type="ARBA" id="ARBA00004123"/>
    </source>
</evidence>
<evidence type="ECO:0000256" key="5">
    <source>
        <dbReference type="ARBA" id="ARBA00023159"/>
    </source>
</evidence>
<dbReference type="GO" id="GO:0016592">
    <property type="term" value="C:mediator complex"/>
    <property type="evidence" value="ECO:0007669"/>
    <property type="project" value="InterPro"/>
</dbReference>
<evidence type="ECO:0000313" key="9">
    <source>
        <dbReference type="EMBL" id="SGY22564.1"/>
    </source>
</evidence>